<feature type="compositionally biased region" description="Basic and acidic residues" evidence="1">
    <location>
        <begin position="313"/>
        <end position="332"/>
    </location>
</feature>
<protein>
    <submittedName>
        <fullName evidence="3">Uncharacterized protein</fullName>
    </submittedName>
</protein>
<dbReference type="AlphaFoldDB" id="A0A6U5ECT4"/>
<feature type="region of interest" description="Disordered" evidence="1">
    <location>
        <begin position="312"/>
        <end position="332"/>
    </location>
</feature>
<evidence type="ECO:0000313" key="2">
    <source>
        <dbReference type="EMBL" id="CAD8878159.1"/>
    </source>
</evidence>
<evidence type="ECO:0000256" key="1">
    <source>
        <dbReference type="SAM" id="MobiDB-lite"/>
    </source>
</evidence>
<name>A0A6U5ECT4_9STRA</name>
<organism evidence="3">
    <name type="scientific">Corethron hystrix</name>
    <dbReference type="NCBI Taxonomy" id="216773"/>
    <lineage>
        <taxon>Eukaryota</taxon>
        <taxon>Sar</taxon>
        <taxon>Stramenopiles</taxon>
        <taxon>Ochrophyta</taxon>
        <taxon>Bacillariophyta</taxon>
        <taxon>Coscinodiscophyceae</taxon>
        <taxon>Corethrophycidae</taxon>
        <taxon>Corethrales</taxon>
        <taxon>Corethraceae</taxon>
        <taxon>Corethron</taxon>
    </lineage>
</organism>
<sequence length="332" mass="36603">MENWCSKPIALVKEVNERAIELDNDTERSDLTKTNFTYVVEGNLLGSNNPKEFGCLIEDEDASDPELEAICRNVSRIMPLLVVRRPRSFYGIDSTRSPSRSVMPYSPMREEHREPAEAAEVADTGVSGDQTSGATLENRYFKTGFSDSNDRTSQGRRCGAFQMIVSSPSGTKFKEISRNVSSSTESFPSRKDGLTTLMDISNTMHSRASTIMVPPEQRRPDNPVAGALLSMAPGSIDSGFEYDHKNSTIGNPTEIKPNEAHYRKGPIRSTGVGPYFALGSLPQLMTNQNILTCGSGSSSRNQLKNNLAQGGCFEKENLKDPPRNKKRANHEL</sequence>
<dbReference type="EMBL" id="HBFR01007413">
    <property type="protein sequence ID" value="CAD8878159.1"/>
    <property type="molecule type" value="Transcribed_RNA"/>
</dbReference>
<evidence type="ECO:0000313" key="3">
    <source>
        <dbReference type="EMBL" id="CAD8878161.1"/>
    </source>
</evidence>
<gene>
    <name evidence="2" type="ORF">CHYS00102_LOCUS5343</name>
    <name evidence="3" type="ORF">CHYS00102_LOCUS5345</name>
</gene>
<dbReference type="EMBL" id="HBFR01007416">
    <property type="protein sequence ID" value="CAD8878161.1"/>
    <property type="molecule type" value="Transcribed_RNA"/>
</dbReference>
<proteinExistence type="predicted"/>
<accession>A0A6U5ECT4</accession>
<reference evidence="3" key="1">
    <citation type="submission" date="2021-01" db="EMBL/GenBank/DDBJ databases">
        <authorList>
            <person name="Corre E."/>
            <person name="Pelletier E."/>
            <person name="Niang G."/>
            <person name="Scheremetjew M."/>
            <person name="Finn R."/>
            <person name="Kale V."/>
            <person name="Holt S."/>
            <person name="Cochrane G."/>
            <person name="Meng A."/>
            <person name="Brown T."/>
            <person name="Cohen L."/>
        </authorList>
    </citation>
    <scope>NUCLEOTIDE SEQUENCE</scope>
    <source>
        <strain evidence="3">308</strain>
    </source>
</reference>